<gene>
    <name evidence="2" type="ORF">A3A65_05190</name>
</gene>
<evidence type="ECO:0000256" key="1">
    <source>
        <dbReference type="SAM" id="MobiDB-lite"/>
    </source>
</evidence>
<evidence type="ECO:0000313" key="3">
    <source>
        <dbReference type="Proteomes" id="UP000176723"/>
    </source>
</evidence>
<sequence>MTNLESNPIVRRGEEEIGHTGEVEAIVEEETVIPARKRGVTIIDVERFYEGDTHAPEMSLEAYQPGSSRMRDPRQEQRHREDNPYSRG</sequence>
<reference evidence="2 3" key="1">
    <citation type="journal article" date="2016" name="Nat. Commun.">
        <title>Thousands of microbial genomes shed light on interconnected biogeochemical processes in an aquifer system.</title>
        <authorList>
            <person name="Anantharaman K."/>
            <person name="Brown C.T."/>
            <person name="Hug L.A."/>
            <person name="Sharon I."/>
            <person name="Castelle C.J."/>
            <person name="Probst A.J."/>
            <person name="Thomas B.C."/>
            <person name="Singh A."/>
            <person name="Wilkins M.J."/>
            <person name="Karaoz U."/>
            <person name="Brodie E.L."/>
            <person name="Williams K.H."/>
            <person name="Hubbard S.S."/>
            <person name="Banfield J.F."/>
        </authorList>
    </citation>
    <scope>NUCLEOTIDE SEQUENCE [LARGE SCALE GENOMIC DNA]</scope>
</reference>
<evidence type="ECO:0000313" key="2">
    <source>
        <dbReference type="EMBL" id="OGY21332.1"/>
    </source>
</evidence>
<proteinExistence type="predicted"/>
<feature type="compositionally biased region" description="Basic and acidic residues" evidence="1">
    <location>
        <begin position="69"/>
        <end position="88"/>
    </location>
</feature>
<organism evidence="2 3">
    <name type="scientific">Candidatus Chisholmbacteria bacterium RIFCSPLOWO2_01_FULL_49_14</name>
    <dbReference type="NCBI Taxonomy" id="1797593"/>
    <lineage>
        <taxon>Bacteria</taxon>
        <taxon>Candidatus Chisholmiibacteriota</taxon>
    </lineage>
</organism>
<protein>
    <submittedName>
        <fullName evidence="2">Uncharacterized protein</fullName>
    </submittedName>
</protein>
<feature type="region of interest" description="Disordered" evidence="1">
    <location>
        <begin position="54"/>
        <end position="88"/>
    </location>
</feature>
<dbReference type="AlphaFoldDB" id="A0A1G1W0Z4"/>
<dbReference type="EMBL" id="MHCL01000013">
    <property type="protein sequence ID" value="OGY21332.1"/>
    <property type="molecule type" value="Genomic_DNA"/>
</dbReference>
<comment type="caution">
    <text evidence="2">The sequence shown here is derived from an EMBL/GenBank/DDBJ whole genome shotgun (WGS) entry which is preliminary data.</text>
</comment>
<name>A0A1G1W0Z4_9BACT</name>
<accession>A0A1G1W0Z4</accession>
<dbReference type="Proteomes" id="UP000176723">
    <property type="component" value="Unassembled WGS sequence"/>
</dbReference>